<evidence type="ECO:0000256" key="11">
    <source>
        <dbReference type="SAM" id="MobiDB-lite"/>
    </source>
</evidence>
<feature type="transmembrane region" description="Helical" evidence="12">
    <location>
        <begin position="404"/>
        <end position="427"/>
    </location>
</feature>
<feature type="compositionally biased region" description="Basic and acidic residues" evidence="11">
    <location>
        <begin position="34"/>
        <end position="51"/>
    </location>
</feature>
<feature type="region of interest" description="Disordered" evidence="11">
    <location>
        <begin position="500"/>
        <end position="521"/>
    </location>
</feature>
<feature type="transmembrane region" description="Helical" evidence="12">
    <location>
        <begin position="149"/>
        <end position="169"/>
    </location>
</feature>
<feature type="region of interest" description="Disordered" evidence="11">
    <location>
        <begin position="1"/>
        <end position="20"/>
    </location>
</feature>
<evidence type="ECO:0000256" key="7">
    <source>
        <dbReference type="ARBA" id="ARBA00022989"/>
    </source>
</evidence>
<comment type="similarity">
    <text evidence="2">Belongs to the otopetrin family.</text>
</comment>
<dbReference type="Proteomes" id="UP001652642">
    <property type="component" value="Chromosome 2"/>
</dbReference>
<dbReference type="PANTHER" id="PTHR21522:SF36">
    <property type="entry name" value="PROTON CHANNEL OTOP3"/>
    <property type="match status" value="1"/>
</dbReference>
<keyword evidence="8" id="KW-0406">Ion transport</keyword>
<comment type="subcellular location">
    <subcellularLocation>
        <location evidence="1">Cell membrane</location>
        <topology evidence="1">Multi-pass membrane protein</topology>
    </subcellularLocation>
</comment>
<feature type="transmembrane region" description="Helical" evidence="12">
    <location>
        <begin position="589"/>
        <end position="609"/>
    </location>
</feature>
<feature type="transmembrane region" description="Helical" evidence="12">
    <location>
        <begin position="558"/>
        <end position="577"/>
    </location>
</feature>
<keyword evidence="9 12" id="KW-0472">Membrane</keyword>
<dbReference type="GeneID" id="110085793"/>
<feature type="compositionally biased region" description="Basic and acidic residues" evidence="11">
    <location>
        <begin position="507"/>
        <end position="519"/>
    </location>
</feature>
<evidence type="ECO:0000256" key="1">
    <source>
        <dbReference type="ARBA" id="ARBA00004651"/>
    </source>
</evidence>
<evidence type="ECO:0000256" key="6">
    <source>
        <dbReference type="ARBA" id="ARBA00022781"/>
    </source>
</evidence>
<keyword evidence="4" id="KW-1003">Cell membrane</keyword>
<feature type="transmembrane region" description="Helical" evidence="12">
    <location>
        <begin position="184"/>
        <end position="202"/>
    </location>
</feature>
<proteinExistence type="inferred from homology"/>
<sequence length="624" mass="70301">MMEANTPSYQAAKENKDLIMDNKEAVSLNCQPQEAEREESGPTKAEGQKIRNEKSWLKRHRSSLLRRDRQARKAGQLFSGLMATNVVFLGSAFICSMIFNKVAITLKDVWIFLVILKILTSGWMVYYLFFTRLRANAVLYRDPHAGPIWVKGSLLLFGACSVLLNMFWIGYDIIHIHCKSPVEIVFPSIGILFICIQTYFIWCHAKDCTQVEHNITRCGLMLTLATNLLLWVLAVTNDSLHKEIQLKDPAVLPHLAAGNWTSSCKCSNTTTCQVFQKGYILLYPFNTEYCLISCSMLYIMWKNVGRHLTQHHTTCIKPRLRLHGVIFGPLLGISAVIIGICIFVIYQIQATSSTLSLQAFILYYSYYICLLPVMTIGALAGTIIHGLEERELDTVKNPTRSLDVVLLMGAALGQIGISYFSIVAIVATNPKDLLNSINLAYSVSIIIQHIAQNIFIIEGLHRQPLVVNDVPSHAASSMGDTTSNQGLPSGHMVASHVCQEHAQSTSNKEKDQFEKEKCEGSSPVVSHLEEREGIRRASQNYIQTYHHLNWKRKALKEISSFLIMCNIILWIMPSFGAHPSFENGLETSFYGYSIWFAIVNFGLPLGVFYRMHSVGDLLEVYRFV</sequence>
<name>A0ABM5FHW7_9SAUR</name>
<accession>A0ABM5FHW7</accession>
<dbReference type="PANTHER" id="PTHR21522">
    <property type="entry name" value="PROTON CHANNEL OTOP"/>
    <property type="match status" value="1"/>
</dbReference>
<evidence type="ECO:0000256" key="4">
    <source>
        <dbReference type="ARBA" id="ARBA00022475"/>
    </source>
</evidence>
<evidence type="ECO:0000256" key="3">
    <source>
        <dbReference type="ARBA" id="ARBA00022448"/>
    </source>
</evidence>
<protein>
    <submittedName>
        <fullName evidence="14">Proton channel OTOP3</fullName>
    </submittedName>
</protein>
<evidence type="ECO:0000256" key="12">
    <source>
        <dbReference type="SAM" id="Phobius"/>
    </source>
</evidence>
<dbReference type="Pfam" id="PF03189">
    <property type="entry name" value="Otopetrin"/>
    <property type="match status" value="3"/>
</dbReference>
<feature type="transmembrane region" description="Helical" evidence="12">
    <location>
        <begin position="77"/>
        <end position="99"/>
    </location>
</feature>
<feature type="transmembrane region" description="Helical" evidence="12">
    <location>
        <begin position="280"/>
        <end position="301"/>
    </location>
</feature>
<keyword evidence="5 12" id="KW-0812">Transmembrane</keyword>
<evidence type="ECO:0000256" key="2">
    <source>
        <dbReference type="ARBA" id="ARBA00006513"/>
    </source>
</evidence>
<feature type="transmembrane region" description="Helical" evidence="12">
    <location>
        <begin position="111"/>
        <end position="129"/>
    </location>
</feature>
<keyword evidence="3" id="KW-0813">Transport</keyword>
<evidence type="ECO:0000256" key="8">
    <source>
        <dbReference type="ARBA" id="ARBA00023065"/>
    </source>
</evidence>
<keyword evidence="6" id="KW-0375">Hydrogen ion transport</keyword>
<evidence type="ECO:0000256" key="10">
    <source>
        <dbReference type="ARBA" id="ARBA00023303"/>
    </source>
</evidence>
<feature type="region of interest" description="Disordered" evidence="11">
    <location>
        <begin position="29"/>
        <end position="51"/>
    </location>
</feature>
<reference evidence="13" key="1">
    <citation type="submission" date="2025-05" db="UniProtKB">
        <authorList>
            <consortium name="RefSeq"/>
        </authorList>
    </citation>
    <scope>NUCLEOTIDE SEQUENCE [LARGE SCALE GENOMIC DNA]</scope>
</reference>
<keyword evidence="13" id="KW-1185">Reference proteome</keyword>
<feature type="transmembrane region" description="Helical" evidence="12">
    <location>
        <begin position="360"/>
        <end position="384"/>
    </location>
</feature>
<dbReference type="InterPro" id="IPR004878">
    <property type="entry name" value="Otopetrin"/>
</dbReference>
<evidence type="ECO:0000256" key="9">
    <source>
        <dbReference type="ARBA" id="ARBA00023136"/>
    </source>
</evidence>
<keyword evidence="10" id="KW-0407">Ion channel</keyword>
<evidence type="ECO:0000313" key="13">
    <source>
        <dbReference type="Proteomes" id="UP001652642"/>
    </source>
</evidence>
<organism evidence="13 14">
    <name type="scientific">Pogona vitticeps</name>
    <name type="common">central bearded dragon</name>
    <dbReference type="NCBI Taxonomy" id="103695"/>
    <lineage>
        <taxon>Eukaryota</taxon>
        <taxon>Metazoa</taxon>
        <taxon>Chordata</taxon>
        <taxon>Craniata</taxon>
        <taxon>Vertebrata</taxon>
        <taxon>Euteleostomi</taxon>
        <taxon>Lepidosauria</taxon>
        <taxon>Squamata</taxon>
        <taxon>Bifurcata</taxon>
        <taxon>Unidentata</taxon>
        <taxon>Episquamata</taxon>
        <taxon>Toxicofera</taxon>
        <taxon>Iguania</taxon>
        <taxon>Acrodonta</taxon>
        <taxon>Agamidae</taxon>
        <taxon>Amphibolurinae</taxon>
        <taxon>Pogona</taxon>
    </lineage>
</organism>
<feature type="transmembrane region" description="Helical" evidence="12">
    <location>
        <begin position="322"/>
        <end position="348"/>
    </location>
</feature>
<reference evidence="14" key="2">
    <citation type="submission" date="2025-08" db="UniProtKB">
        <authorList>
            <consortium name="RefSeq"/>
        </authorList>
    </citation>
    <scope>IDENTIFICATION</scope>
</reference>
<gene>
    <name evidence="14" type="primary">OTOP3</name>
</gene>
<dbReference type="RefSeq" id="XP_072844994.1">
    <property type="nucleotide sequence ID" value="XM_072988893.1"/>
</dbReference>
<evidence type="ECO:0000313" key="14">
    <source>
        <dbReference type="RefSeq" id="XP_072844994.1"/>
    </source>
</evidence>
<keyword evidence="7 12" id="KW-1133">Transmembrane helix</keyword>
<evidence type="ECO:0000256" key="5">
    <source>
        <dbReference type="ARBA" id="ARBA00022692"/>
    </source>
</evidence>